<keyword evidence="2" id="KW-0677">Repeat</keyword>
<evidence type="ECO:0000256" key="2">
    <source>
        <dbReference type="ARBA" id="ARBA00022737"/>
    </source>
</evidence>
<dbReference type="InterPro" id="IPR020472">
    <property type="entry name" value="WD40_PAC1"/>
</dbReference>
<proteinExistence type="predicted"/>
<dbReference type="PROSITE" id="PS50294">
    <property type="entry name" value="WD_REPEATS_REGION"/>
    <property type="match status" value="1"/>
</dbReference>
<dbReference type="InterPro" id="IPR011047">
    <property type="entry name" value="Quinoprotein_ADH-like_sf"/>
</dbReference>
<dbReference type="Proteomes" id="UP000318582">
    <property type="component" value="Unassembled WGS sequence"/>
</dbReference>
<feature type="region of interest" description="Disordered" evidence="4">
    <location>
        <begin position="534"/>
        <end position="559"/>
    </location>
</feature>
<dbReference type="SUPFAM" id="SSF50998">
    <property type="entry name" value="Quinoprotein alcohol dehydrogenase-like"/>
    <property type="match status" value="1"/>
</dbReference>
<keyword evidence="1 3" id="KW-0853">WD repeat</keyword>
<evidence type="ECO:0000313" key="5">
    <source>
        <dbReference type="EMBL" id="TPX57173.1"/>
    </source>
</evidence>
<feature type="repeat" description="WD" evidence="3">
    <location>
        <begin position="926"/>
        <end position="959"/>
    </location>
</feature>
<keyword evidence="6" id="KW-1185">Reference proteome</keyword>
<feature type="repeat" description="WD" evidence="3">
    <location>
        <begin position="618"/>
        <end position="647"/>
    </location>
</feature>
<dbReference type="PROSITE" id="PS50082">
    <property type="entry name" value="WD_REPEATS_2"/>
    <property type="match status" value="4"/>
</dbReference>
<dbReference type="InterPro" id="IPR042411">
    <property type="entry name" value="WDR27"/>
</dbReference>
<reference evidence="5 6" key="1">
    <citation type="journal article" date="2019" name="Sci. Rep.">
        <title>Comparative genomics of chytrid fungi reveal insights into the obligate biotrophic and pathogenic lifestyle of Synchytrium endobioticum.</title>
        <authorList>
            <person name="van de Vossenberg B.T.L.H."/>
            <person name="Warris S."/>
            <person name="Nguyen H.D.T."/>
            <person name="van Gent-Pelzer M.P.E."/>
            <person name="Joly D.L."/>
            <person name="van de Geest H.C."/>
            <person name="Bonants P.J.M."/>
            <person name="Smith D.S."/>
            <person name="Levesque C.A."/>
            <person name="van der Lee T.A.J."/>
        </authorList>
    </citation>
    <scope>NUCLEOTIDE SEQUENCE [LARGE SCALE GENOMIC DNA]</scope>
    <source>
        <strain evidence="5 6">CBS 809.83</strain>
    </source>
</reference>
<evidence type="ECO:0000313" key="6">
    <source>
        <dbReference type="Proteomes" id="UP000318582"/>
    </source>
</evidence>
<sequence>MLACPRLKGSEKYSVSVETQFRARAPLSVGALDITDNYLVFPSPSPRGKLIKAPEAQSSSCVTIVGFENGVPDEEANVTRLNTKHVEPILAARFGTRSVPRTLVTASVDAIYFWLLPASPPLATNLEPKKLLKEKPGKVAHLCLDVGDNWIAACIDDAVHVIEVETLHTVVLQGHLAKVTASAFFVSSSTTPNAHEWLLSISEDRTFKVWDIANTCCLYQSAILSPSLLTSIAMSTSRFCIGSEDGKLRFHEWVPRRGNPCEPRCLKTVDIPHVLDQTAKGLDAASSARKEPLITYVNSDGSHRFDNTTAEMEEKADRIDYSNVIIALNYSTIATGWHDRKRRSDDEDGSVKNIRLIVGCVSGVIVMNPATYEILHHFQYADDMELAGAYAISRSCSIPRRCMVVTGNGFSGTINVLSLTEHAEKELDNASDDAFAMADMPLDAVVSAVAAEHVRGDWYKNVYRDCMVELSKLGIRSIEDLSAAGSIEYPLSIPTYVQKALKDMCGKSGLAPGILGFPAPTSCVYDMKSPIRPKEGKREAIQDRSTHTKVTPKKPNKQGALIDQPVTFHSKVKSSGYISSPRGKNKPVARKLISGKPRSCVTLVEKDAVVKSIKLFPSVNHGGSITSLEFSPSGLALATSSVDRSVRYHRPLSTEDTTKALIGHNGPVTNVTWSTLRTGVFNQLMLTASMDGSARLWTILQAEPLLEFRHSANTTTRPSISSRKTSTTTPPRVIHSDVLNARFYYQDRFIVIPSGSKTHMYTYTLDKPDSGSVKPQLNYNSYKLATTFACSAQNVTAVACLNKYRSHLILTAASDKSLQIWDVAECRVVQTIEHAQERAIHCISVADYENPPSAFETSFVTSAATDSIKTWDLRTGKPTLHLHGHANRHAKVGCAISPCGRFLVTGSEDNHAYLYDIRKGSVIEKLAGHTDVVSSVGFNPCNRMVATGGHDGRLRLFSY</sequence>
<protein>
    <submittedName>
        <fullName evidence="5">Uncharacterized protein</fullName>
    </submittedName>
</protein>
<comment type="caution">
    <text evidence="5">The sequence shown here is derived from an EMBL/GenBank/DDBJ whole genome shotgun (WGS) entry which is preliminary data.</text>
</comment>
<dbReference type="InterPro" id="IPR001680">
    <property type="entry name" value="WD40_rpt"/>
</dbReference>
<dbReference type="STRING" id="109895.A0A507DZG3"/>
<accession>A0A507DZG3</accession>
<dbReference type="InterPro" id="IPR015943">
    <property type="entry name" value="WD40/YVTN_repeat-like_dom_sf"/>
</dbReference>
<dbReference type="PRINTS" id="PR00320">
    <property type="entry name" value="GPROTEINBRPT"/>
</dbReference>
<feature type="repeat" description="WD" evidence="3">
    <location>
        <begin position="661"/>
        <end position="707"/>
    </location>
</feature>
<evidence type="ECO:0000256" key="3">
    <source>
        <dbReference type="PROSITE-ProRule" id="PRU00221"/>
    </source>
</evidence>
<dbReference type="Gene3D" id="2.130.10.10">
    <property type="entry name" value="YVTN repeat-like/Quinoprotein amine dehydrogenase"/>
    <property type="match status" value="3"/>
</dbReference>
<dbReference type="EMBL" id="QEAQ01000057">
    <property type="protein sequence ID" value="TPX57173.1"/>
    <property type="molecule type" value="Genomic_DNA"/>
</dbReference>
<feature type="repeat" description="WD" evidence="3">
    <location>
        <begin position="808"/>
        <end position="831"/>
    </location>
</feature>
<evidence type="ECO:0000256" key="4">
    <source>
        <dbReference type="SAM" id="MobiDB-lite"/>
    </source>
</evidence>
<dbReference type="SUPFAM" id="SSF50978">
    <property type="entry name" value="WD40 repeat-like"/>
    <property type="match status" value="1"/>
</dbReference>
<feature type="compositionally biased region" description="Basic and acidic residues" evidence="4">
    <location>
        <begin position="534"/>
        <end position="546"/>
    </location>
</feature>
<organism evidence="5 6">
    <name type="scientific">Powellomyces hirtus</name>
    <dbReference type="NCBI Taxonomy" id="109895"/>
    <lineage>
        <taxon>Eukaryota</taxon>
        <taxon>Fungi</taxon>
        <taxon>Fungi incertae sedis</taxon>
        <taxon>Chytridiomycota</taxon>
        <taxon>Chytridiomycota incertae sedis</taxon>
        <taxon>Chytridiomycetes</taxon>
        <taxon>Spizellomycetales</taxon>
        <taxon>Powellomycetaceae</taxon>
        <taxon>Powellomyces</taxon>
    </lineage>
</organism>
<dbReference type="PANTHER" id="PTHR44525">
    <property type="entry name" value="WD REPEAT-CONTAINING PROTEIN 27"/>
    <property type="match status" value="1"/>
</dbReference>
<dbReference type="Pfam" id="PF00400">
    <property type="entry name" value="WD40"/>
    <property type="match status" value="6"/>
</dbReference>
<dbReference type="PANTHER" id="PTHR44525:SF1">
    <property type="entry name" value="WD REPEAT-CONTAINING PROTEIN 27"/>
    <property type="match status" value="1"/>
</dbReference>
<dbReference type="SMART" id="SM00320">
    <property type="entry name" value="WD40"/>
    <property type="match status" value="9"/>
</dbReference>
<evidence type="ECO:0000256" key="1">
    <source>
        <dbReference type="ARBA" id="ARBA00022574"/>
    </source>
</evidence>
<name>A0A507DZG3_9FUNG</name>
<gene>
    <name evidence="5" type="ORF">PhCBS80983_g04030</name>
</gene>
<dbReference type="InterPro" id="IPR036322">
    <property type="entry name" value="WD40_repeat_dom_sf"/>
</dbReference>
<dbReference type="AlphaFoldDB" id="A0A507DZG3"/>